<comment type="catalytic activity">
    <reaction evidence="1 9">
        <text>1-(5-phospho-beta-D-ribosyl)-5-[(5-phospho-beta-D-ribosylamino)methylideneamino]imidazole-4-carboxamide = 5-[(5-phospho-1-deoxy-D-ribulos-1-ylimino)methylamino]-1-(5-phospho-beta-D-ribosyl)imidazole-4-carboxamide</text>
        <dbReference type="Rhea" id="RHEA:15469"/>
        <dbReference type="ChEBI" id="CHEBI:58435"/>
        <dbReference type="ChEBI" id="CHEBI:58525"/>
        <dbReference type="EC" id="5.3.1.16"/>
    </reaction>
</comment>
<evidence type="ECO:0000256" key="2">
    <source>
        <dbReference type="ARBA" id="ARBA00004496"/>
    </source>
</evidence>
<dbReference type="Pfam" id="PF00977">
    <property type="entry name" value="His_biosynth"/>
    <property type="match status" value="1"/>
</dbReference>
<evidence type="ECO:0000256" key="3">
    <source>
        <dbReference type="ARBA" id="ARBA00005133"/>
    </source>
</evidence>
<evidence type="ECO:0000256" key="10">
    <source>
        <dbReference type="RuleBase" id="RU003657"/>
    </source>
</evidence>
<dbReference type="AlphaFoldDB" id="A0A165H2N6"/>
<dbReference type="Gene3D" id="3.20.20.70">
    <property type="entry name" value="Aldolase class I"/>
    <property type="match status" value="1"/>
</dbReference>
<proteinExistence type="inferred from homology"/>
<dbReference type="InterPro" id="IPR044524">
    <property type="entry name" value="Isoase_HisA-like"/>
</dbReference>
<dbReference type="UniPathway" id="UPA00031">
    <property type="reaction ID" value="UER00009"/>
</dbReference>
<dbReference type="PANTHER" id="PTHR43090">
    <property type="entry name" value="1-(5-PHOSPHORIBOSYL)-5-[(5-PHOSPHORIBOSYLAMINO)METHYLIDENEAMINO] IMIDAZOLE-4-CARBOXAMIDE ISOMERASE"/>
    <property type="match status" value="1"/>
</dbReference>
<dbReference type="HAMAP" id="MF_01014">
    <property type="entry name" value="HisA"/>
    <property type="match status" value="1"/>
</dbReference>
<comment type="pathway">
    <text evidence="3 9">Amino-acid biosynthesis; L-histidine biosynthesis; L-histidine from 5-phospho-alpha-D-ribose 1-diphosphate: step 4/9.</text>
</comment>
<dbReference type="InterPro" id="IPR011060">
    <property type="entry name" value="RibuloseP-bd_barrel"/>
</dbReference>
<evidence type="ECO:0000256" key="4">
    <source>
        <dbReference type="ARBA" id="ARBA00009667"/>
    </source>
</evidence>
<protein>
    <recommendedName>
        <fullName evidence="9">1-(5-phosphoribosyl)-5-[(5-phosphoribosylamino)methylideneamino] imidazole-4-carboxamide isomerase</fullName>
        <ecNumber evidence="9">5.3.1.16</ecNumber>
    </recommendedName>
    <alternativeName>
        <fullName evidence="9">Phosphoribosylformimino-5-aminoimidazole carboxamide ribotide isomerase</fullName>
    </alternativeName>
</protein>
<dbReference type="FunFam" id="3.20.20.70:FF:000009">
    <property type="entry name" value="1-(5-phosphoribosyl)-5-[(5-phosphoribosylamino)methylideneamino] imidazole-4-carboxamide isomerase"/>
    <property type="match status" value="1"/>
</dbReference>
<sequence length="234" mass="25488">MIEIWPAIDIIDSQNVRLTEGDYDTKAAMGRTPLEAVAFYSEQPHVGRIHTVDLIGAKEKKPAEMNLFRDIIQATELPVEIGGGIRSEETIRDYLDMGAGYLIIGTKGLTEPDWLMEMSRKYPGKLMLGLDARGDKVALNGWLETAETTVFEMLERLDGAELGGVIYTDIARDGRMEGPNVEMTGKLAKASKWPVTASGGVRNGSDLAALEAEGVAAAIVGKAANTDEFWESIR</sequence>
<evidence type="ECO:0000313" key="11">
    <source>
        <dbReference type="EMBL" id="KZE38604.1"/>
    </source>
</evidence>
<keyword evidence="8 9" id="KW-0413">Isomerase</keyword>
<dbReference type="InterPro" id="IPR023016">
    <property type="entry name" value="HisA/PriA"/>
</dbReference>
<dbReference type="SUPFAM" id="SSF51366">
    <property type="entry name" value="Ribulose-phoshate binding barrel"/>
    <property type="match status" value="1"/>
</dbReference>
<evidence type="ECO:0000256" key="6">
    <source>
        <dbReference type="ARBA" id="ARBA00022605"/>
    </source>
</evidence>
<feature type="active site" description="Proton donor" evidence="9">
    <location>
        <position position="131"/>
    </location>
</feature>
<keyword evidence="6 9" id="KW-0028">Amino-acid biosynthesis</keyword>
<keyword evidence="5 9" id="KW-0963">Cytoplasm</keyword>
<dbReference type="EC" id="5.3.1.16" evidence="9"/>
<reference evidence="11 12" key="1">
    <citation type="submission" date="2016-01" db="EMBL/GenBank/DDBJ databases">
        <title>Whole genome sequencing of Bhargavaea cecembensis T14.</title>
        <authorList>
            <person name="Hong K.W."/>
        </authorList>
    </citation>
    <scope>NUCLEOTIDE SEQUENCE [LARGE SCALE GENOMIC DNA]</scope>
    <source>
        <strain evidence="11 12">T14</strain>
    </source>
</reference>
<name>A0A165H2N6_9BACL</name>
<dbReference type="InterPro" id="IPR006062">
    <property type="entry name" value="His_biosynth"/>
</dbReference>
<comment type="subcellular location">
    <subcellularLocation>
        <location evidence="2 9">Cytoplasm</location>
    </subcellularLocation>
</comment>
<dbReference type="InterPro" id="IPR013785">
    <property type="entry name" value="Aldolase_TIM"/>
</dbReference>
<dbReference type="CDD" id="cd04732">
    <property type="entry name" value="HisA"/>
    <property type="match status" value="1"/>
</dbReference>
<dbReference type="GO" id="GO:0000162">
    <property type="term" value="P:L-tryptophan biosynthetic process"/>
    <property type="evidence" value="ECO:0007669"/>
    <property type="project" value="TreeGrafter"/>
</dbReference>
<dbReference type="EMBL" id="LQNT01000009">
    <property type="protein sequence ID" value="KZE38604.1"/>
    <property type="molecule type" value="Genomic_DNA"/>
</dbReference>
<organism evidence="11 12">
    <name type="scientific">Bhargavaea cecembensis</name>
    <dbReference type="NCBI Taxonomy" id="394098"/>
    <lineage>
        <taxon>Bacteria</taxon>
        <taxon>Bacillati</taxon>
        <taxon>Bacillota</taxon>
        <taxon>Bacilli</taxon>
        <taxon>Bacillales</taxon>
        <taxon>Caryophanaceae</taxon>
        <taxon>Bhargavaea</taxon>
    </lineage>
</organism>
<dbReference type="RefSeq" id="WP_063180257.1">
    <property type="nucleotide sequence ID" value="NZ_LQNT01000009.1"/>
</dbReference>
<accession>A0A165H2N6</accession>
<comment type="similarity">
    <text evidence="4 9 10">Belongs to the HisA/HisF family.</text>
</comment>
<dbReference type="OrthoDB" id="9807749at2"/>
<dbReference type="PANTHER" id="PTHR43090:SF2">
    <property type="entry name" value="1-(5-PHOSPHORIBOSYL)-5-[(5-PHOSPHORIBOSYLAMINO)METHYLIDENEAMINO] IMIDAZOLE-4-CARBOXAMIDE ISOMERASE"/>
    <property type="match status" value="1"/>
</dbReference>
<comment type="caution">
    <text evidence="11">The sequence shown here is derived from an EMBL/GenBank/DDBJ whole genome shotgun (WGS) entry which is preliminary data.</text>
</comment>
<keyword evidence="7 9" id="KW-0368">Histidine biosynthesis</keyword>
<evidence type="ECO:0000256" key="9">
    <source>
        <dbReference type="HAMAP-Rule" id="MF_01014"/>
    </source>
</evidence>
<evidence type="ECO:0000313" key="12">
    <source>
        <dbReference type="Proteomes" id="UP000076490"/>
    </source>
</evidence>
<evidence type="ECO:0000256" key="8">
    <source>
        <dbReference type="ARBA" id="ARBA00023235"/>
    </source>
</evidence>
<dbReference type="GO" id="GO:0000105">
    <property type="term" value="P:L-histidine biosynthetic process"/>
    <property type="evidence" value="ECO:0007669"/>
    <property type="project" value="UniProtKB-UniRule"/>
</dbReference>
<dbReference type="GO" id="GO:0005737">
    <property type="term" value="C:cytoplasm"/>
    <property type="evidence" value="ECO:0007669"/>
    <property type="project" value="UniProtKB-SubCell"/>
</dbReference>
<feature type="active site" description="Proton acceptor" evidence="9">
    <location>
        <position position="9"/>
    </location>
</feature>
<evidence type="ECO:0000256" key="5">
    <source>
        <dbReference type="ARBA" id="ARBA00022490"/>
    </source>
</evidence>
<dbReference type="GO" id="GO:0003949">
    <property type="term" value="F:1-(5-phosphoribosyl)-5-[(5-phosphoribosylamino)methylideneamino]imidazole-4-carboxamide isomerase activity"/>
    <property type="evidence" value="ECO:0007669"/>
    <property type="project" value="UniProtKB-UniRule"/>
</dbReference>
<evidence type="ECO:0000256" key="1">
    <source>
        <dbReference type="ARBA" id="ARBA00000901"/>
    </source>
</evidence>
<dbReference type="Proteomes" id="UP000076490">
    <property type="component" value="Unassembled WGS sequence"/>
</dbReference>
<evidence type="ECO:0000256" key="7">
    <source>
        <dbReference type="ARBA" id="ARBA00023102"/>
    </source>
</evidence>
<gene>
    <name evidence="9" type="primary">hisA</name>
    <name evidence="11" type="ORF">AV656_06775</name>
</gene>